<gene>
    <name evidence="2" type="ordered locus">HCH_05675</name>
</gene>
<protein>
    <recommendedName>
        <fullName evidence="4">DUF3489 domain-containing protein</fullName>
    </recommendedName>
</protein>
<evidence type="ECO:0000256" key="1">
    <source>
        <dbReference type="SAM" id="MobiDB-lite"/>
    </source>
</evidence>
<dbReference type="STRING" id="349521.HCH_05675"/>
<organism evidence="2 3">
    <name type="scientific">Hahella chejuensis (strain KCTC 2396)</name>
    <dbReference type="NCBI Taxonomy" id="349521"/>
    <lineage>
        <taxon>Bacteria</taxon>
        <taxon>Pseudomonadati</taxon>
        <taxon>Pseudomonadota</taxon>
        <taxon>Gammaproteobacteria</taxon>
        <taxon>Oceanospirillales</taxon>
        <taxon>Hahellaceae</taxon>
        <taxon>Hahella</taxon>
    </lineage>
</organism>
<dbReference type="KEGG" id="hch:HCH_05675"/>
<evidence type="ECO:0008006" key="4">
    <source>
        <dbReference type="Google" id="ProtNLM"/>
    </source>
</evidence>
<proteinExistence type="predicted"/>
<accession>Q2SAJ4</accession>
<sequence>MKSTLSPTQHAVLSHAIDHREGRVDWFPDHIKGGARKKVLTSLMRLELIHAEGEAWRINDAAYEALGRGKPIPAEPEPESLDTERDVAQTAPQRQPPRLRANSKQALVIQMLERPEGATIDQLSHATGWQKHTVRGTLSGALKKKLGLNVISEKSADGERIYRIAKTDQP</sequence>
<dbReference type="Pfam" id="PF11994">
    <property type="entry name" value="DUF3489"/>
    <property type="match status" value="1"/>
</dbReference>
<dbReference type="HOGENOM" id="CLU_102158_1_0_6"/>
<feature type="region of interest" description="Disordered" evidence="1">
    <location>
        <begin position="68"/>
        <end position="103"/>
    </location>
</feature>
<dbReference type="InterPro" id="IPR021880">
    <property type="entry name" value="DUF3489"/>
</dbReference>
<dbReference type="OrthoDB" id="6057673at2"/>
<name>Q2SAJ4_HAHCH</name>
<evidence type="ECO:0000313" key="3">
    <source>
        <dbReference type="Proteomes" id="UP000000238"/>
    </source>
</evidence>
<keyword evidence="3" id="KW-1185">Reference proteome</keyword>
<dbReference type="eggNOG" id="COG1846">
    <property type="taxonomic scope" value="Bacteria"/>
</dbReference>
<dbReference type="Proteomes" id="UP000000238">
    <property type="component" value="Chromosome"/>
</dbReference>
<reference evidence="2 3" key="1">
    <citation type="journal article" date="2005" name="Nucleic Acids Res.">
        <title>Genomic blueprint of Hahella chejuensis, a marine microbe producing an algicidal agent.</title>
        <authorList>
            <person name="Jeong H."/>
            <person name="Yim J.H."/>
            <person name="Lee C."/>
            <person name="Choi S.-H."/>
            <person name="Park Y.K."/>
            <person name="Yoon S.H."/>
            <person name="Hur C.-G."/>
            <person name="Kang H.-Y."/>
            <person name="Kim D."/>
            <person name="Lee H.H."/>
            <person name="Park K.H."/>
            <person name="Park S.-H."/>
            <person name="Park H.-S."/>
            <person name="Lee H.K."/>
            <person name="Oh T.K."/>
            <person name="Kim J.F."/>
        </authorList>
    </citation>
    <scope>NUCLEOTIDE SEQUENCE [LARGE SCALE GENOMIC DNA]</scope>
    <source>
        <strain evidence="2 3">KCTC 2396</strain>
    </source>
</reference>
<dbReference type="RefSeq" id="WP_011399389.1">
    <property type="nucleotide sequence ID" value="NC_007645.1"/>
</dbReference>
<dbReference type="EMBL" id="CP000155">
    <property type="protein sequence ID" value="ABC32330.1"/>
    <property type="molecule type" value="Genomic_DNA"/>
</dbReference>
<evidence type="ECO:0000313" key="2">
    <source>
        <dbReference type="EMBL" id="ABC32330.1"/>
    </source>
</evidence>
<dbReference type="AlphaFoldDB" id="Q2SAJ4"/>